<sequence length="122" mass="13520">MADLLTVGDKIEAALAHIRQARCDFDSGRERLLEALDGVKKLQQEPEPPAEPVHRLGDRYTDEGEEYILAQVAPDNCCLISLKDGQPRRPLIEVGNAYKVTQSELQLMTGGWEFTKIDKAGG</sequence>
<gene>
    <name evidence="1" type="ORF">LCGC14_0412210</name>
</gene>
<reference evidence="1" key="1">
    <citation type="journal article" date="2015" name="Nature">
        <title>Complex archaea that bridge the gap between prokaryotes and eukaryotes.</title>
        <authorList>
            <person name="Spang A."/>
            <person name="Saw J.H."/>
            <person name="Jorgensen S.L."/>
            <person name="Zaremba-Niedzwiedzka K."/>
            <person name="Martijn J."/>
            <person name="Lind A.E."/>
            <person name="van Eijk R."/>
            <person name="Schleper C."/>
            <person name="Guy L."/>
            <person name="Ettema T.J."/>
        </authorList>
    </citation>
    <scope>NUCLEOTIDE SEQUENCE</scope>
</reference>
<proteinExistence type="predicted"/>
<protein>
    <submittedName>
        <fullName evidence="1">Uncharacterized protein</fullName>
    </submittedName>
</protein>
<dbReference type="EMBL" id="LAZR01000365">
    <property type="protein sequence ID" value="KKN72270.1"/>
    <property type="molecule type" value="Genomic_DNA"/>
</dbReference>
<organism evidence="1">
    <name type="scientific">marine sediment metagenome</name>
    <dbReference type="NCBI Taxonomy" id="412755"/>
    <lineage>
        <taxon>unclassified sequences</taxon>
        <taxon>metagenomes</taxon>
        <taxon>ecological metagenomes</taxon>
    </lineage>
</organism>
<name>A0A0F9STK5_9ZZZZ</name>
<comment type="caution">
    <text evidence="1">The sequence shown here is derived from an EMBL/GenBank/DDBJ whole genome shotgun (WGS) entry which is preliminary data.</text>
</comment>
<dbReference type="AlphaFoldDB" id="A0A0F9STK5"/>
<accession>A0A0F9STK5</accession>
<evidence type="ECO:0000313" key="1">
    <source>
        <dbReference type="EMBL" id="KKN72270.1"/>
    </source>
</evidence>